<evidence type="ECO:0000313" key="5">
    <source>
        <dbReference type="EMBL" id="KAG8519298.1"/>
    </source>
</evidence>
<feature type="compositionally biased region" description="Gly residues" evidence="2">
    <location>
        <begin position="13"/>
        <end position="23"/>
    </location>
</feature>
<dbReference type="InterPro" id="IPR050380">
    <property type="entry name" value="Immune_Resp_Modulators"/>
</dbReference>
<evidence type="ECO:0000256" key="2">
    <source>
        <dbReference type="SAM" id="MobiDB-lite"/>
    </source>
</evidence>
<dbReference type="SUPFAM" id="SSF48726">
    <property type="entry name" value="Immunoglobulin"/>
    <property type="match status" value="3"/>
</dbReference>
<dbReference type="OrthoDB" id="8694217at2759"/>
<evidence type="ECO:0000313" key="6">
    <source>
        <dbReference type="Proteomes" id="UP000700334"/>
    </source>
</evidence>
<name>A0A8J6AEH7_GALPY</name>
<dbReference type="PROSITE" id="PS50835">
    <property type="entry name" value="IG_LIKE"/>
    <property type="match status" value="3"/>
</dbReference>
<dbReference type="InterPro" id="IPR007110">
    <property type="entry name" value="Ig-like_dom"/>
</dbReference>
<dbReference type="AlphaFoldDB" id="A0A8J6AEH7"/>
<dbReference type="PANTHER" id="PTHR23411">
    <property type="entry name" value="TAPASIN"/>
    <property type="match status" value="1"/>
</dbReference>
<dbReference type="InterPro" id="IPR013783">
    <property type="entry name" value="Ig-like_fold"/>
</dbReference>
<feature type="compositionally biased region" description="Low complexity" evidence="2">
    <location>
        <begin position="173"/>
        <end position="191"/>
    </location>
</feature>
<keyword evidence="6" id="KW-1185">Reference proteome</keyword>
<dbReference type="InterPro" id="IPR003006">
    <property type="entry name" value="Ig/MHC_CS"/>
</dbReference>
<dbReference type="SMART" id="SM00407">
    <property type="entry name" value="IGc1"/>
    <property type="match status" value="2"/>
</dbReference>
<dbReference type="InterPro" id="IPR003597">
    <property type="entry name" value="Ig_C1-set"/>
</dbReference>
<dbReference type="Gene3D" id="2.60.40.10">
    <property type="entry name" value="Immunoglobulins"/>
    <property type="match status" value="3"/>
</dbReference>
<keyword evidence="3" id="KW-1133">Transmembrane helix</keyword>
<feature type="domain" description="Ig-like" evidence="4">
    <location>
        <begin position="371"/>
        <end position="469"/>
    </location>
</feature>
<evidence type="ECO:0000256" key="3">
    <source>
        <dbReference type="SAM" id="Phobius"/>
    </source>
</evidence>
<evidence type="ECO:0000259" key="4">
    <source>
        <dbReference type="PROSITE" id="PS50835"/>
    </source>
</evidence>
<dbReference type="InterPro" id="IPR036179">
    <property type="entry name" value="Ig-like_dom_sf"/>
</dbReference>
<feature type="domain" description="Ig-like" evidence="4">
    <location>
        <begin position="62"/>
        <end position="155"/>
    </location>
</feature>
<protein>
    <submittedName>
        <fullName evidence="5">Ig gamma-3 chain C region</fullName>
    </submittedName>
</protein>
<dbReference type="EMBL" id="JAGFMF010011613">
    <property type="protein sequence ID" value="KAG8519298.1"/>
    <property type="molecule type" value="Genomic_DNA"/>
</dbReference>
<dbReference type="CDD" id="cd05768">
    <property type="entry name" value="IgC1_CH3_IgAGD_CH4_IgAEM"/>
    <property type="match status" value="1"/>
</dbReference>
<feature type="transmembrane region" description="Helical" evidence="3">
    <location>
        <begin position="489"/>
        <end position="514"/>
    </location>
</feature>
<keyword evidence="1" id="KW-0393">Immunoglobulin domain</keyword>
<dbReference type="PROSITE" id="PS00290">
    <property type="entry name" value="IG_MHC"/>
    <property type="match status" value="1"/>
</dbReference>
<sequence length="542" mass="58062">MAVQGRGSRGRATRGGAGPGRGRTGGRRVRGARPSGQGLAGWGVGAGVRASPLSPAASTTAPKVFPLAPACGTTSSSSVVLGCLVSSYFPEPVTVSWKGSPQTGSPYTFPAVTQSSGLHTLSSMVTVPAGNWPRGSYSCHVDHKPSKTAVEKRIGKRTGPGLPPRPVRASGLPAGRAGPWARGGRWSWGRPELAPPKPGEGTSRPLTPLSFQCQGSRNRVRKAATAKVSGGASPRRVTRAGGRGGAWPGADGAVSPGDLLGGPSAFIFPPKPKDTLMISGKPEVTCVVVDVRNENPEVTFNWYVDNKEVQGAVTKSEEEQYNSTVRVVSALRVQHQDWLDGKEYKCKINNKDLPGPIQKTISKTRGTPHKPQVYTLAPDPEELSQSKASITCLVRGFYPSDVYVEWQKNNQPLPEGSYHTTPPQEDGEGTFFLYSMLRVDTSAWKSGQTFTCHVMHEALHNHATQKTISKSAEVLTDNCEDAQDEELDGLWTTLSIFITLFLLSVSYSAAVTLFKVKWIFSSVVELKRTIAPDYRNMIGQGA</sequence>
<comment type="caution">
    <text evidence="5">The sequence shown here is derived from an EMBL/GenBank/DDBJ whole genome shotgun (WGS) entry which is preliminary data.</text>
</comment>
<dbReference type="Proteomes" id="UP000700334">
    <property type="component" value="Unassembled WGS sequence"/>
</dbReference>
<dbReference type="FunFam" id="2.60.40.10:FF:001540">
    <property type="entry name" value="Immunoglobulin heavy constant gamma 1"/>
    <property type="match status" value="1"/>
</dbReference>
<dbReference type="FunFam" id="2.60.40.10:FF:001129">
    <property type="entry name" value="Immunoglobulin heavy constant gamma 1"/>
    <property type="match status" value="1"/>
</dbReference>
<proteinExistence type="predicted"/>
<evidence type="ECO:0000256" key="1">
    <source>
        <dbReference type="ARBA" id="ARBA00023319"/>
    </source>
</evidence>
<accession>A0A8J6AEH7</accession>
<feature type="region of interest" description="Disordered" evidence="2">
    <location>
        <begin position="144"/>
        <end position="210"/>
    </location>
</feature>
<feature type="domain" description="Ig-like" evidence="4">
    <location>
        <begin position="263"/>
        <end position="362"/>
    </location>
</feature>
<reference evidence="5" key="1">
    <citation type="journal article" date="2021" name="Evol. Appl.">
        <title>The genome of the Pyrenean desman and the effects of bottlenecks and inbreeding on the genomic landscape of an endangered species.</title>
        <authorList>
            <person name="Escoda L."/>
            <person name="Castresana J."/>
        </authorList>
    </citation>
    <scope>NUCLEOTIDE SEQUENCE</scope>
    <source>
        <strain evidence="5">IBE-C5619</strain>
    </source>
</reference>
<keyword evidence="3" id="KW-0812">Transmembrane</keyword>
<organism evidence="5 6">
    <name type="scientific">Galemys pyrenaicus</name>
    <name type="common">Iberian desman</name>
    <name type="synonym">Pyrenean desman</name>
    <dbReference type="NCBI Taxonomy" id="202257"/>
    <lineage>
        <taxon>Eukaryota</taxon>
        <taxon>Metazoa</taxon>
        <taxon>Chordata</taxon>
        <taxon>Craniata</taxon>
        <taxon>Vertebrata</taxon>
        <taxon>Euteleostomi</taxon>
        <taxon>Mammalia</taxon>
        <taxon>Eutheria</taxon>
        <taxon>Laurasiatheria</taxon>
        <taxon>Eulipotyphla</taxon>
        <taxon>Talpidae</taxon>
        <taxon>Galemys</taxon>
    </lineage>
</organism>
<feature type="compositionally biased region" description="Basic and acidic residues" evidence="2">
    <location>
        <begin position="144"/>
        <end position="153"/>
    </location>
</feature>
<dbReference type="FunFam" id="2.60.40.10:FF:000463">
    <property type="entry name" value="Immunoglobulin heavy constant gamma 1"/>
    <property type="match status" value="1"/>
</dbReference>
<keyword evidence="3" id="KW-0472">Membrane</keyword>
<gene>
    <name evidence="5" type="ORF">J0S82_016985</name>
</gene>
<feature type="region of interest" description="Disordered" evidence="2">
    <location>
        <begin position="1"/>
        <end position="43"/>
    </location>
</feature>
<feature type="region of interest" description="Disordered" evidence="2">
    <location>
        <begin position="228"/>
        <end position="249"/>
    </location>
</feature>
<dbReference type="Pfam" id="PF07654">
    <property type="entry name" value="C1-set"/>
    <property type="match status" value="3"/>
</dbReference>